<keyword evidence="7" id="KW-1185">Reference proteome</keyword>
<dbReference type="EMBL" id="MASW01000007">
    <property type="protein sequence ID" value="PXY19083.1"/>
    <property type="molecule type" value="Genomic_DNA"/>
</dbReference>
<dbReference type="InterPro" id="IPR010497">
    <property type="entry name" value="Epoxide_hydro_N"/>
</dbReference>
<dbReference type="InterPro" id="IPR029058">
    <property type="entry name" value="AB_hydrolase_fold"/>
</dbReference>
<evidence type="ECO:0000256" key="1">
    <source>
        <dbReference type="ARBA" id="ARBA00010088"/>
    </source>
</evidence>
<dbReference type="PANTHER" id="PTHR21661">
    <property type="entry name" value="EPOXIDE HYDROLASE 1-RELATED"/>
    <property type="match status" value="1"/>
</dbReference>
<dbReference type="PANTHER" id="PTHR21661:SF35">
    <property type="entry name" value="EPOXIDE HYDROLASE"/>
    <property type="match status" value="1"/>
</dbReference>
<feature type="active site" description="Proton donor" evidence="4">
    <location>
        <position position="298"/>
    </location>
</feature>
<evidence type="ECO:0000256" key="3">
    <source>
        <dbReference type="ARBA" id="ARBA00022801"/>
    </source>
</evidence>
<comment type="caution">
    <text evidence="6">The sequence shown here is derived from an EMBL/GenBank/DDBJ whole genome shotgun (WGS) entry which is preliminary data.</text>
</comment>
<dbReference type="PRINTS" id="PR00412">
    <property type="entry name" value="EPOXHYDRLASE"/>
</dbReference>
<dbReference type="GO" id="GO:0097176">
    <property type="term" value="P:epoxide metabolic process"/>
    <property type="evidence" value="ECO:0007669"/>
    <property type="project" value="TreeGrafter"/>
</dbReference>
<dbReference type="InterPro" id="IPR000639">
    <property type="entry name" value="Epox_hydrolase-like"/>
</dbReference>
<dbReference type="GO" id="GO:0004301">
    <property type="term" value="F:epoxide hydrolase activity"/>
    <property type="evidence" value="ECO:0007669"/>
    <property type="project" value="TreeGrafter"/>
</dbReference>
<organism evidence="6 7">
    <name type="scientific">Prauserella muralis</name>
    <dbReference type="NCBI Taxonomy" id="588067"/>
    <lineage>
        <taxon>Bacteria</taxon>
        <taxon>Bacillati</taxon>
        <taxon>Actinomycetota</taxon>
        <taxon>Actinomycetes</taxon>
        <taxon>Pseudonocardiales</taxon>
        <taxon>Pseudonocardiaceae</taxon>
        <taxon>Prauserella</taxon>
    </lineage>
</organism>
<keyword evidence="2" id="KW-0058">Aromatic hydrocarbons catabolism</keyword>
<dbReference type="SUPFAM" id="SSF53474">
    <property type="entry name" value="alpha/beta-Hydrolases"/>
    <property type="match status" value="1"/>
</dbReference>
<dbReference type="PIRSF" id="PIRSF001112">
    <property type="entry name" value="Epoxide_hydrolase"/>
    <property type="match status" value="1"/>
</dbReference>
<accession>A0A2V4AJR9</accession>
<feature type="active site" description="Nucleophile" evidence="4">
    <location>
        <position position="175"/>
    </location>
</feature>
<feature type="active site" description="Proton acceptor" evidence="4">
    <location>
        <position position="349"/>
    </location>
</feature>
<evidence type="ECO:0000256" key="4">
    <source>
        <dbReference type="PIRSR" id="PIRSR001112-1"/>
    </source>
</evidence>
<reference evidence="6 7" key="1">
    <citation type="submission" date="2016-07" db="EMBL/GenBank/DDBJ databases">
        <title>Draft genome sequence of Prauserella muralis DSM 45305, isolated from a mould-covered wall in an indoor environment.</title>
        <authorList>
            <person name="Ruckert C."/>
            <person name="Albersmeier A."/>
            <person name="Jiang C.-L."/>
            <person name="Jiang Y."/>
            <person name="Kalinowski J."/>
            <person name="Schneider O."/>
            <person name="Winkler A."/>
            <person name="Zotchev S.B."/>
        </authorList>
    </citation>
    <scope>NUCLEOTIDE SEQUENCE [LARGE SCALE GENOMIC DNA]</scope>
    <source>
        <strain evidence="6 7">DSM 45305</strain>
    </source>
</reference>
<dbReference type="Gene3D" id="3.40.50.1820">
    <property type="entry name" value="alpha/beta hydrolase"/>
    <property type="match status" value="1"/>
</dbReference>
<dbReference type="Pfam" id="PF06441">
    <property type="entry name" value="EHN"/>
    <property type="match status" value="1"/>
</dbReference>
<evidence type="ECO:0000313" key="6">
    <source>
        <dbReference type="EMBL" id="PXY19083.1"/>
    </source>
</evidence>
<protein>
    <submittedName>
        <fullName evidence="6">Hydrolase</fullName>
    </submittedName>
</protein>
<sequence>MPSTRSVIQVADEDLEQLRARLRATRWPARWPLSGWGAGTDGGELRRLVEYWADGFDWRAQEAMINALPSRFETVAGVPVHYLRFDGEAADAAPIVLTHGWPSTFLEHVGLAKRLARPSEYGAVGATAFTVIVPSLPGFPFTPQWPDLPALATHELWHRLMTQLGFPRYLAHGGDLGAGVSTRLAAAHPDAVLGIHVLAVADPERQDGLTEQERAYVAQTARWHAEEGGYEHLQRTRPLSAAYALNDSPAGLLGWLLEKYHAWTDHEDGAPGLSDDLILTQTSLYWFTGAIAPSFRPYWEHRAFPPGPVSVTVPTALAVFPADLVQPPRSWAERGYHLTRYTRMPRGGHFAALEQPDLLAADIRAFARTLR</sequence>
<keyword evidence="3 6" id="KW-0378">Hydrolase</keyword>
<dbReference type="RefSeq" id="WP_112285011.1">
    <property type="nucleotide sequence ID" value="NZ_MASW01000007.1"/>
</dbReference>
<gene>
    <name evidence="6" type="ORF">BAY60_30185</name>
</gene>
<evidence type="ECO:0000313" key="7">
    <source>
        <dbReference type="Proteomes" id="UP000249915"/>
    </source>
</evidence>
<dbReference type="OrthoDB" id="5171248at2"/>
<evidence type="ECO:0000256" key="2">
    <source>
        <dbReference type="ARBA" id="ARBA00022797"/>
    </source>
</evidence>
<proteinExistence type="inferred from homology"/>
<comment type="similarity">
    <text evidence="1">Belongs to the peptidase S33 family.</text>
</comment>
<name>A0A2V4AJR9_9PSEU</name>
<evidence type="ECO:0000259" key="5">
    <source>
        <dbReference type="Pfam" id="PF06441"/>
    </source>
</evidence>
<feature type="domain" description="Epoxide hydrolase N-terminal" evidence="5">
    <location>
        <begin position="7"/>
        <end position="107"/>
    </location>
</feature>
<dbReference type="AlphaFoldDB" id="A0A2V4AJR9"/>
<dbReference type="Proteomes" id="UP000249915">
    <property type="component" value="Unassembled WGS sequence"/>
</dbReference>
<dbReference type="InterPro" id="IPR016292">
    <property type="entry name" value="Epoxide_hydrolase"/>
</dbReference>